<keyword evidence="4" id="KW-0050">Antiport</keyword>
<evidence type="ECO:0000256" key="15">
    <source>
        <dbReference type="ARBA" id="ARBA00023136"/>
    </source>
</evidence>
<evidence type="ECO:0000256" key="8">
    <source>
        <dbReference type="ARBA" id="ARBA00022729"/>
    </source>
</evidence>
<dbReference type="NCBIfam" id="TIGR00367">
    <property type="entry name" value="calcium/sodium antiporter"/>
    <property type="match status" value="1"/>
</dbReference>
<evidence type="ECO:0000256" key="10">
    <source>
        <dbReference type="ARBA" id="ARBA00022847"/>
    </source>
</evidence>
<keyword evidence="21" id="KW-1185">Reference proteome</keyword>
<evidence type="ECO:0000256" key="4">
    <source>
        <dbReference type="ARBA" id="ARBA00022449"/>
    </source>
</evidence>
<dbReference type="GO" id="GO:0005886">
    <property type="term" value="C:plasma membrane"/>
    <property type="evidence" value="ECO:0007669"/>
    <property type="project" value="TreeGrafter"/>
</dbReference>
<dbReference type="GO" id="GO:0006874">
    <property type="term" value="P:intracellular calcium ion homeostasis"/>
    <property type="evidence" value="ECO:0007669"/>
    <property type="project" value="TreeGrafter"/>
</dbReference>
<keyword evidence="9" id="KW-0106">Calcium</keyword>
<keyword evidence="5" id="KW-0633">Potassium transport</keyword>
<keyword evidence="7 18" id="KW-0812">Transmembrane</keyword>
<dbReference type="PANTHER" id="PTHR10846:SF8">
    <property type="entry name" value="INNER MEMBRANE PROTEIN YRBG"/>
    <property type="match status" value="1"/>
</dbReference>
<keyword evidence="10" id="KW-0769">Symport</keyword>
<dbReference type="Proteomes" id="UP001190700">
    <property type="component" value="Unassembled WGS sequence"/>
</dbReference>
<evidence type="ECO:0000256" key="16">
    <source>
        <dbReference type="ARBA" id="ARBA00023201"/>
    </source>
</evidence>
<evidence type="ECO:0000256" key="5">
    <source>
        <dbReference type="ARBA" id="ARBA00022538"/>
    </source>
</evidence>
<feature type="transmembrane region" description="Helical" evidence="18">
    <location>
        <begin position="148"/>
        <end position="170"/>
    </location>
</feature>
<feature type="domain" description="Sodium/calcium exchanger membrane region" evidence="19">
    <location>
        <begin position="84"/>
        <end position="224"/>
    </location>
</feature>
<dbReference type="InterPro" id="IPR004837">
    <property type="entry name" value="NaCa_Exmemb"/>
</dbReference>
<evidence type="ECO:0000256" key="1">
    <source>
        <dbReference type="ARBA" id="ARBA00004141"/>
    </source>
</evidence>
<comment type="caution">
    <text evidence="20">The sequence shown here is derived from an EMBL/GenBank/DDBJ whole genome shotgun (WGS) entry which is preliminary data.</text>
</comment>
<evidence type="ECO:0000256" key="3">
    <source>
        <dbReference type="ARBA" id="ARBA00022448"/>
    </source>
</evidence>
<feature type="transmembrane region" description="Helical" evidence="18">
    <location>
        <begin position="406"/>
        <end position="425"/>
    </location>
</feature>
<feature type="transmembrane region" description="Helical" evidence="18">
    <location>
        <begin position="14"/>
        <end position="35"/>
    </location>
</feature>
<feature type="compositionally biased region" description="Basic and acidic residues" evidence="17">
    <location>
        <begin position="317"/>
        <end position="331"/>
    </location>
</feature>
<proteinExistence type="inferred from homology"/>
<dbReference type="EMBL" id="LGRX02025063">
    <property type="protein sequence ID" value="KAK3252994.1"/>
    <property type="molecule type" value="Genomic_DNA"/>
</dbReference>
<evidence type="ECO:0000256" key="17">
    <source>
        <dbReference type="SAM" id="MobiDB-lite"/>
    </source>
</evidence>
<name>A0AAE0CEV2_9CHLO</name>
<evidence type="ECO:0000259" key="19">
    <source>
        <dbReference type="Pfam" id="PF01699"/>
    </source>
</evidence>
<evidence type="ECO:0000256" key="7">
    <source>
        <dbReference type="ARBA" id="ARBA00022692"/>
    </source>
</evidence>
<dbReference type="AlphaFoldDB" id="A0AAE0CEV2"/>
<protein>
    <recommendedName>
        <fullName evidence="19">Sodium/calcium exchanger membrane region domain-containing protein</fullName>
    </recommendedName>
</protein>
<feature type="transmembrane region" description="Helical" evidence="18">
    <location>
        <begin position="182"/>
        <end position="201"/>
    </location>
</feature>
<feature type="domain" description="Sodium/calcium exchanger membrane region" evidence="19">
    <location>
        <begin position="381"/>
        <end position="529"/>
    </location>
</feature>
<keyword evidence="11" id="KW-0630">Potassium</keyword>
<comment type="subcellular location">
    <subcellularLocation>
        <location evidence="1">Membrane</location>
        <topology evidence="1">Multi-pass membrane protein</topology>
    </subcellularLocation>
</comment>
<feature type="transmembrane region" description="Helical" evidence="18">
    <location>
        <begin position="380"/>
        <end position="400"/>
    </location>
</feature>
<dbReference type="GO" id="GO:0015293">
    <property type="term" value="F:symporter activity"/>
    <property type="evidence" value="ECO:0007669"/>
    <property type="project" value="UniProtKB-KW"/>
</dbReference>
<dbReference type="FunFam" id="1.20.1420.30:FF:000009">
    <property type="entry name" value="sodium/potassium/calcium exchanger 5 isoform X2"/>
    <property type="match status" value="1"/>
</dbReference>
<keyword evidence="8" id="KW-0732">Signal</keyword>
<evidence type="ECO:0000256" key="12">
    <source>
        <dbReference type="ARBA" id="ARBA00022989"/>
    </source>
</evidence>
<dbReference type="InterPro" id="IPR044880">
    <property type="entry name" value="NCX_ion-bd_dom_sf"/>
</dbReference>
<reference evidence="20 21" key="1">
    <citation type="journal article" date="2015" name="Genome Biol. Evol.">
        <title>Comparative Genomics of a Bacterivorous Green Alga Reveals Evolutionary Causalities and Consequences of Phago-Mixotrophic Mode of Nutrition.</title>
        <authorList>
            <person name="Burns J.A."/>
            <person name="Paasch A."/>
            <person name="Narechania A."/>
            <person name="Kim E."/>
        </authorList>
    </citation>
    <scope>NUCLEOTIDE SEQUENCE [LARGE SCALE GENOMIC DNA]</scope>
    <source>
        <strain evidence="20 21">PLY_AMNH</strain>
    </source>
</reference>
<dbReference type="GO" id="GO:0008273">
    <property type="term" value="F:calcium, potassium:sodium antiporter activity"/>
    <property type="evidence" value="ECO:0007669"/>
    <property type="project" value="TreeGrafter"/>
</dbReference>
<keyword evidence="3" id="KW-0813">Transport</keyword>
<accession>A0AAE0CEV2</accession>
<comment type="similarity">
    <text evidence="2">Belongs to the Ca(2+):cation antiporter (CaCA) (TC 2.A.19) family. SLC24A subfamily.</text>
</comment>
<gene>
    <name evidence="20" type="ORF">CYMTET_37735</name>
</gene>
<feature type="transmembrane region" description="Helical" evidence="18">
    <location>
        <begin position="487"/>
        <end position="504"/>
    </location>
</feature>
<organism evidence="20 21">
    <name type="scientific">Cymbomonas tetramitiformis</name>
    <dbReference type="NCBI Taxonomy" id="36881"/>
    <lineage>
        <taxon>Eukaryota</taxon>
        <taxon>Viridiplantae</taxon>
        <taxon>Chlorophyta</taxon>
        <taxon>Pyramimonadophyceae</taxon>
        <taxon>Pyramimonadales</taxon>
        <taxon>Pyramimonadaceae</taxon>
        <taxon>Cymbomonas</taxon>
    </lineage>
</organism>
<evidence type="ECO:0000256" key="11">
    <source>
        <dbReference type="ARBA" id="ARBA00022958"/>
    </source>
</evidence>
<evidence type="ECO:0000313" key="21">
    <source>
        <dbReference type="Proteomes" id="UP001190700"/>
    </source>
</evidence>
<evidence type="ECO:0000256" key="13">
    <source>
        <dbReference type="ARBA" id="ARBA00023053"/>
    </source>
</evidence>
<evidence type="ECO:0000256" key="6">
    <source>
        <dbReference type="ARBA" id="ARBA00022568"/>
    </source>
</evidence>
<sequence length="538" mass="58916">MRGSLVKGKHLRKVVYKAVAFTSLLALAGLSVSLYKNYFSKSKYEADEDLLQHSRRQLLSGGEHSCPDVQEWESAGGFVLIFGGVLYLFLGLAIVCDDFFVASLESISEALNLSEDVAGATFMAAGSSAPELFSSLTSLINPNSSDSIGIATIVGSAVFNVLVIIGVTGVFGGPLSLDWKPLVRDGFFYLVCIILLFGFFYDGEISWIDGAVLVFGYVIYVSFMAINSSVFAKLDSWTGSKKKEDDVELAEMPKAPDVAFKFQQTVKVTAIVHDFISRLRPRQARLLQTQTRNPLIFTQIKSFVSDDIPVSSSDCTPTEREDQEAKEQEQAKEEEEESNPFEYPSVGTPLDKFLWASSLPFYAMFSVTIPNCSKPAWQKWYPLTFAMSILWIGGLTYLMVDWVNRIGCILGVPAVVMGVTVLAAGTSIPDALGSIAVAKEGQGDMAVSNAIGSNVFDILVGLGVPWLITTLQRGEPIQVDKDDLFKYMAFLFIVLIIYFSIIFVNGRKLTPFSGFVLISIYGLFIIYTILSTVLSGLG</sequence>
<feature type="transmembrane region" description="Helical" evidence="18">
    <location>
        <begin position="75"/>
        <end position="96"/>
    </location>
</feature>
<dbReference type="Gene3D" id="1.20.1420.30">
    <property type="entry name" value="NCX, central ion-binding region"/>
    <property type="match status" value="2"/>
</dbReference>
<dbReference type="InterPro" id="IPR004481">
    <property type="entry name" value="K/Na/Ca-exchanger"/>
</dbReference>
<feature type="region of interest" description="Disordered" evidence="17">
    <location>
        <begin position="308"/>
        <end position="342"/>
    </location>
</feature>
<evidence type="ECO:0000256" key="9">
    <source>
        <dbReference type="ARBA" id="ARBA00022837"/>
    </source>
</evidence>
<evidence type="ECO:0000256" key="18">
    <source>
        <dbReference type="SAM" id="Phobius"/>
    </source>
</evidence>
<keyword evidence="13" id="KW-0915">Sodium</keyword>
<keyword evidence="15 18" id="KW-0472">Membrane</keyword>
<evidence type="ECO:0000256" key="14">
    <source>
        <dbReference type="ARBA" id="ARBA00023065"/>
    </source>
</evidence>
<dbReference type="Pfam" id="PF01699">
    <property type="entry name" value="Na_Ca_ex"/>
    <property type="match status" value="2"/>
</dbReference>
<dbReference type="PANTHER" id="PTHR10846">
    <property type="entry name" value="SODIUM/POTASSIUM/CALCIUM EXCHANGER"/>
    <property type="match status" value="1"/>
</dbReference>
<keyword evidence="12 18" id="KW-1133">Transmembrane helix</keyword>
<feature type="transmembrane region" description="Helical" evidence="18">
    <location>
        <begin position="207"/>
        <end position="232"/>
    </location>
</feature>
<keyword evidence="6" id="KW-0109">Calcium transport</keyword>
<feature type="transmembrane region" description="Helical" evidence="18">
    <location>
        <begin position="516"/>
        <end position="537"/>
    </location>
</feature>
<evidence type="ECO:0000256" key="2">
    <source>
        <dbReference type="ARBA" id="ARBA00005364"/>
    </source>
</evidence>
<keyword evidence="14" id="KW-0406">Ion transport</keyword>
<keyword evidence="16" id="KW-0739">Sodium transport</keyword>
<evidence type="ECO:0000313" key="20">
    <source>
        <dbReference type="EMBL" id="KAK3252994.1"/>
    </source>
</evidence>
<dbReference type="GO" id="GO:0005262">
    <property type="term" value="F:calcium channel activity"/>
    <property type="evidence" value="ECO:0007669"/>
    <property type="project" value="TreeGrafter"/>
</dbReference>